<organism evidence="2 3">
    <name type="scientific">Winogradskyella wandonensis</name>
    <dbReference type="NCBI Taxonomy" id="1442586"/>
    <lineage>
        <taxon>Bacteria</taxon>
        <taxon>Pseudomonadati</taxon>
        <taxon>Bacteroidota</taxon>
        <taxon>Flavobacteriia</taxon>
        <taxon>Flavobacteriales</taxon>
        <taxon>Flavobacteriaceae</taxon>
        <taxon>Winogradskyella</taxon>
    </lineage>
</organism>
<feature type="transmembrane region" description="Helical" evidence="1">
    <location>
        <begin position="95"/>
        <end position="113"/>
    </location>
</feature>
<reference evidence="2 3" key="1">
    <citation type="journal article" date="2015" name="Stand. Genomic Sci.">
        <title>Genomic Encyclopedia of Bacterial and Archaeal Type Strains, Phase III: the genomes of soil and plant-associated and newly described type strains.</title>
        <authorList>
            <person name="Whitman W.B."/>
            <person name="Woyke T."/>
            <person name="Klenk H.P."/>
            <person name="Zhou Y."/>
            <person name="Lilburn T.G."/>
            <person name="Beck B.J."/>
            <person name="De Vos P."/>
            <person name="Vandamme P."/>
            <person name="Eisen J.A."/>
            <person name="Garrity G."/>
            <person name="Hugenholtz P."/>
            <person name="Kyrpides N.C."/>
        </authorList>
    </citation>
    <scope>NUCLEOTIDE SEQUENCE [LARGE SCALE GENOMIC DNA]</scope>
    <source>
        <strain evidence="2 3">CECT 8445</strain>
    </source>
</reference>
<dbReference type="RefSeq" id="WP_132705493.1">
    <property type="nucleotide sequence ID" value="NZ_SMGI01000004.1"/>
</dbReference>
<comment type="caution">
    <text evidence="2">The sequence shown here is derived from an EMBL/GenBank/DDBJ whole genome shotgun (WGS) entry which is preliminary data.</text>
</comment>
<dbReference type="Gene3D" id="1.25.40.10">
    <property type="entry name" value="Tetratricopeptide repeat domain"/>
    <property type="match status" value="1"/>
</dbReference>
<protein>
    <recommendedName>
        <fullName evidence="4">Tetratricopeptide repeat protein</fullName>
    </recommendedName>
</protein>
<dbReference type="EMBL" id="SMGI01000004">
    <property type="protein sequence ID" value="TCK65059.1"/>
    <property type="molecule type" value="Genomic_DNA"/>
</dbReference>
<dbReference type="InterPro" id="IPR011990">
    <property type="entry name" value="TPR-like_helical_dom_sf"/>
</dbReference>
<dbReference type="Proteomes" id="UP000295714">
    <property type="component" value="Unassembled WGS sequence"/>
</dbReference>
<keyword evidence="1" id="KW-1133">Transmembrane helix</keyword>
<proteinExistence type="predicted"/>
<name>A0A4R1KMU1_9FLAO</name>
<evidence type="ECO:0000313" key="3">
    <source>
        <dbReference type="Proteomes" id="UP000295714"/>
    </source>
</evidence>
<accession>A0A4R1KMU1</accession>
<evidence type="ECO:0008006" key="4">
    <source>
        <dbReference type="Google" id="ProtNLM"/>
    </source>
</evidence>
<gene>
    <name evidence="2" type="ORF">DFQ05_2271</name>
</gene>
<dbReference type="OrthoDB" id="979271at2"/>
<evidence type="ECO:0000256" key="1">
    <source>
        <dbReference type="SAM" id="Phobius"/>
    </source>
</evidence>
<dbReference type="AlphaFoldDB" id="A0A4R1KMU1"/>
<keyword evidence="3" id="KW-1185">Reference proteome</keyword>
<evidence type="ECO:0000313" key="2">
    <source>
        <dbReference type="EMBL" id="TCK65059.1"/>
    </source>
</evidence>
<dbReference type="SUPFAM" id="SSF48452">
    <property type="entry name" value="TPR-like"/>
    <property type="match status" value="1"/>
</dbReference>
<sequence>MKEENYIAFDIYLSQSLSQEDLLAFEEKLSTDDDFKEAFETYRELSGFLEHSLDDNHASKEFEKNLKSISQNYFKKEKKQTQPTKTSRTFRISQLAIAASVAVFLGLFIFNTFSDADYNDYSNHDAISLTVRGNTKDVITKAQKAFNNRDFEAAETYFTQILKTDTENIEVKLYKAISQIEQDKFKEADESLNEIAKGQSAYKYDALWYAALSKLKQNDDQACIGLLKKIPEDAEAYKKAQKLINKLD</sequence>
<keyword evidence="1" id="KW-0472">Membrane</keyword>
<keyword evidence="1" id="KW-0812">Transmembrane</keyword>